<dbReference type="WBParaSite" id="BXY_1707600.1">
    <property type="protein sequence ID" value="BXY_1707600.1"/>
    <property type="gene ID" value="BXY_1707600"/>
</dbReference>
<reference evidence="6" key="1">
    <citation type="submission" date="2016-11" db="UniProtKB">
        <authorList>
            <consortium name="WormBaseParasite"/>
        </authorList>
    </citation>
    <scope>IDENTIFICATION</scope>
</reference>
<accession>A0A1I7SVJ9</accession>
<dbReference type="EMBL" id="CAJFCV020000002">
    <property type="protein sequence ID" value="CAG9101570.1"/>
    <property type="molecule type" value="Genomic_DNA"/>
</dbReference>
<dbReference type="AlphaFoldDB" id="A0A1I7SVJ9"/>
<dbReference type="Proteomes" id="UP000582659">
    <property type="component" value="Unassembled WGS sequence"/>
</dbReference>
<evidence type="ECO:0000313" key="5">
    <source>
        <dbReference type="Proteomes" id="UP000659654"/>
    </source>
</evidence>
<protein>
    <submittedName>
        <fullName evidence="2">(pine wood nematode) hypothetical protein</fullName>
    </submittedName>
</protein>
<name>A0A1I7SVJ9_BURXY</name>
<evidence type="ECO:0000313" key="3">
    <source>
        <dbReference type="EMBL" id="CAG9101570.1"/>
    </source>
</evidence>
<proteinExistence type="predicted"/>
<dbReference type="Proteomes" id="UP000095284">
    <property type="component" value="Unplaced"/>
</dbReference>
<organism evidence="4 6">
    <name type="scientific">Bursaphelenchus xylophilus</name>
    <name type="common">Pinewood nematode worm</name>
    <name type="synonym">Aphelenchoides xylophilus</name>
    <dbReference type="NCBI Taxonomy" id="6326"/>
    <lineage>
        <taxon>Eukaryota</taxon>
        <taxon>Metazoa</taxon>
        <taxon>Ecdysozoa</taxon>
        <taxon>Nematoda</taxon>
        <taxon>Chromadorea</taxon>
        <taxon>Rhabditida</taxon>
        <taxon>Tylenchina</taxon>
        <taxon>Tylenchomorpha</taxon>
        <taxon>Aphelenchoidea</taxon>
        <taxon>Aphelenchoididae</taxon>
        <taxon>Bursaphelenchus</taxon>
    </lineage>
</organism>
<reference evidence="3" key="2">
    <citation type="submission" date="2020-08" db="EMBL/GenBank/DDBJ databases">
        <authorList>
            <person name="Kikuchi T."/>
        </authorList>
    </citation>
    <scope>NUCLEOTIDE SEQUENCE</scope>
    <source>
        <strain evidence="2">Ka4C1</strain>
    </source>
</reference>
<sequence length="161" mass="18029">MRPRPVSFRMHIAAINFGEKSPVPTYLINRSSQRFLRHNSLPFARDLLISRIQCDPQRSRPWPAKLSSRRPPHRSGDSHQTNALSTPRVNVILGTVMTYTETHITVTDSVGSYVVSNSQLAIHKEAPFAVGQPLLLFQAELPGWIARFSGDAPAIYEPISD</sequence>
<dbReference type="Proteomes" id="UP000659654">
    <property type="component" value="Unassembled WGS sequence"/>
</dbReference>
<gene>
    <name evidence="2" type="ORF">BXYJ_LOCUS5169</name>
</gene>
<evidence type="ECO:0000313" key="6">
    <source>
        <dbReference type="WBParaSite" id="BXY_1707600.1"/>
    </source>
</evidence>
<evidence type="ECO:0000313" key="4">
    <source>
        <dbReference type="Proteomes" id="UP000095284"/>
    </source>
</evidence>
<evidence type="ECO:0000256" key="1">
    <source>
        <dbReference type="SAM" id="MobiDB-lite"/>
    </source>
</evidence>
<dbReference type="EMBL" id="CAJFDI010000002">
    <property type="protein sequence ID" value="CAD5217706.1"/>
    <property type="molecule type" value="Genomic_DNA"/>
</dbReference>
<keyword evidence="5" id="KW-1185">Reference proteome</keyword>
<evidence type="ECO:0000313" key="2">
    <source>
        <dbReference type="EMBL" id="CAD5217706.1"/>
    </source>
</evidence>
<feature type="region of interest" description="Disordered" evidence="1">
    <location>
        <begin position="58"/>
        <end position="84"/>
    </location>
</feature>